<dbReference type="PANTHER" id="PTHR40468">
    <property type="entry name" value="YALI0A15257P"/>
    <property type="match status" value="1"/>
</dbReference>
<feature type="region of interest" description="Disordered" evidence="9">
    <location>
        <begin position="57"/>
        <end position="79"/>
    </location>
</feature>
<dbReference type="Proteomes" id="UP000030706">
    <property type="component" value="Unassembled WGS sequence"/>
</dbReference>
<evidence type="ECO:0000313" key="10">
    <source>
        <dbReference type="EMBL" id="KEQ82730.1"/>
    </source>
</evidence>
<gene>
    <name evidence="10" type="ORF">M438DRAFT_366719</name>
</gene>
<keyword evidence="5" id="KW-0678">Repressor</keyword>
<dbReference type="RefSeq" id="XP_029758917.1">
    <property type="nucleotide sequence ID" value="XM_029907899.1"/>
</dbReference>
<comment type="similarity">
    <text evidence="3">Belongs to the WHI5/NRM1 family.</text>
</comment>
<evidence type="ECO:0000256" key="3">
    <source>
        <dbReference type="ARBA" id="ARBA00006922"/>
    </source>
</evidence>
<keyword evidence="7" id="KW-0804">Transcription</keyword>
<dbReference type="AlphaFoldDB" id="A0A074XB38"/>
<protein>
    <recommendedName>
        <fullName evidence="12">Transcription factor Nrm1/Whi5</fullName>
    </recommendedName>
</protein>
<dbReference type="GeneID" id="40750205"/>
<organism evidence="10 11">
    <name type="scientific">Aureobasidium pullulans EXF-150</name>
    <dbReference type="NCBI Taxonomy" id="1043002"/>
    <lineage>
        <taxon>Eukaryota</taxon>
        <taxon>Fungi</taxon>
        <taxon>Dikarya</taxon>
        <taxon>Ascomycota</taxon>
        <taxon>Pezizomycotina</taxon>
        <taxon>Dothideomycetes</taxon>
        <taxon>Dothideomycetidae</taxon>
        <taxon>Dothideales</taxon>
        <taxon>Saccotheciaceae</taxon>
        <taxon>Aureobasidium</taxon>
    </lineage>
</organism>
<evidence type="ECO:0000256" key="1">
    <source>
        <dbReference type="ARBA" id="ARBA00004123"/>
    </source>
</evidence>
<dbReference type="InterPro" id="IPR013734">
    <property type="entry name" value="TF_Nrm1/Whi5"/>
</dbReference>
<feature type="compositionally biased region" description="Polar residues" evidence="9">
    <location>
        <begin position="345"/>
        <end position="358"/>
    </location>
</feature>
<evidence type="ECO:0000256" key="5">
    <source>
        <dbReference type="ARBA" id="ARBA00022491"/>
    </source>
</evidence>
<evidence type="ECO:0000256" key="7">
    <source>
        <dbReference type="ARBA" id="ARBA00023163"/>
    </source>
</evidence>
<dbReference type="STRING" id="1043002.A0A074XB38"/>
<feature type="compositionally biased region" description="Low complexity" evidence="9">
    <location>
        <begin position="106"/>
        <end position="118"/>
    </location>
</feature>
<sequence length="371" mass="39983">MAEADAAGNDVANRVMRRLEVSKMTRALQDRLALANVKIKHGWENLSIDTIEPHIDQQLKRKRPASSINDSYSDTSSSVSSRFHSVGGMASSPLTAPIFSDDMPRLGSSHSSLQGSTHSSKRPRFADVHQYPASSSQTGRKTRSALAVQSWKRSHRLPESSPAYHNRTAIFPSTLHVPKLSFISEGSSLIDDAPSPELSEDDDTDLPVHSFNVGSDLYNIHSSPPKTPPPQHRFSRTPKDGDEAHSLILLYGSPTPANGVNSARVLAPSTPPSKTTPLPSSMMQTPGGSNGLFGFALNTPSNNFNFADFCNVTPSPAQAKWSASKSPLSARESHRKLNFDGLLQPGSSPEVTKQSTARENGGTLELGALLQ</sequence>
<keyword evidence="11" id="KW-1185">Reference proteome</keyword>
<evidence type="ECO:0000256" key="4">
    <source>
        <dbReference type="ARBA" id="ARBA00022490"/>
    </source>
</evidence>
<evidence type="ECO:0000256" key="9">
    <source>
        <dbReference type="SAM" id="MobiDB-lite"/>
    </source>
</evidence>
<proteinExistence type="inferred from homology"/>
<dbReference type="OrthoDB" id="2163387at2759"/>
<evidence type="ECO:0000256" key="6">
    <source>
        <dbReference type="ARBA" id="ARBA00023015"/>
    </source>
</evidence>
<dbReference type="Pfam" id="PF08528">
    <property type="entry name" value="Whi5"/>
    <property type="match status" value="1"/>
</dbReference>
<dbReference type="PANTHER" id="PTHR40468:SF1">
    <property type="entry name" value="TOPOISOMERASE I DAMAGE AFFECTED PROTEIN 11"/>
    <property type="match status" value="1"/>
</dbReference>
<keyword evidence="4" id="KW-0963">Cytoplasm</keyword>
<evidence type="ECO:0000256" key="8">
    <source>
        <dbReference type="ARBA" id="ARBA00023242"/>
    </source>
</evidence>
<evidence type="ECO:0008006" key="12">
    <source>
        <dbReference type="Google" id="ProtNLM"/>
    </source>
</evidence>
<feature type="compositionally biased region" description="Low complexity" evidence="9">
    <location>
        <begin position="66"/>
        <end position="79"/>
    </location>
</feature>
<evidence type="ECO:0000256" key="2">
    <source>
        <dbReference type="ARBA" id="ARBA00004496"/>
    </source>
</evidence>
<feature type="region of interest" description="Disordered" evidence="9">
    <location>
        <begin position="96"/>
        <end position="143"/>
    </location>
</feature>
<keyword evidence="6" id="KW-0805">Transcription regulation</keyword>
<evidence type="ECO:0000313" key="11">
    <source>
        <dbReference type="Proteomes" id="UP000030706"/>
    </source>
</evidence>
<accession>A0A074XB38</accession>
<dbReference type="EMBL" id="KL584986">
    <property type="protein sequence ID" value="KEQ82730.1"/>
    <property type="molecule type" value="Genomic_DNA"/>
</dbReference>
<feature type="region of interest" description="Disordered" evidence="9">
    <location>
        <begin position="339"/>
        <end position="371"/>
    </location>
</feature>
<dbReference type="GO" id="GO:0005634">
    <property type="term" value="C:nucleus"/>
    <property type="evidence" value="ECO:0007669"/>
    <property type="project" value="UniProtKB-SubCell"/>
</dbReference>
<dbReference type="HOGENOM" id="CLU_025591_0_0_1"/>
<keyword evidence="8" id="KW-0539">Nucleus</keyword>
<reference evidence="10 11" key="1">
    <citation type="journal article" date="2014" name="BMC Genomics">
        <title>Genome sequencing of four Aureobasidium pullulans varieties: biotechnological potential, stress tolerance, and description of new species.</title>
        <authorList>
            <person name="Gostin Ar C."/>
            <person name="Ohm R.A."/>
            <person name="Kogej T."/>
            <person name="Sonjak S."/>
            <person name="Turk M."/>
            <person name="Zajc J."/>
            <person name="Zalar P."/>
            <person name="Grube M."/>
            <person name="Sun H."/>
            <person name="Han J."/>
            <person name="Sharma A."/>
            <person name="Chiniquy J."/>
            <person name="Ngan C.Y."/>
            <person name="Lipzen A."/>
            <person name="Barry K."/>
            <person name="Grigoriev I.V."/>
            <person name="Gunde-Cimerman N."/>
        </authorList>
    </citation>
    <scope>NUCLEOTIDE SEQUENCE [LARGE SCALE GENOMIC DNA]</scope>
    <source>
        <strain evidence="10 11">EXF-150</strain>
    </source>
</reference>
<dbReference type="GO" id="GO:0005737">
    <property type="term" value="C:cytoplasm"/>
    <property type="evidence" value="ECO:0007669"/>
    <property type="project" value="UniProtKB-SubCell"/>
</dbReference>
<comment type="subcellular location">
    <subcellularLocation>
        <location evidence="2">Cytoplasm</location>
    </subcellularLocation>
    <subcellularLocation>
        <location evidence="1">Nucleus</location>
    </subcellularLocation>
</comment>
<name>A0A074XB38_AURPU</name>